<organism evidence="1 2">
    <name type="scientific">Erwinia tasmaniensis (strain DSM 17950 / CFBP 7177 / CIP 109463 / NCPPB 4357 / Et1/99)</name>
    <dbReference type="NCBI Taxonomy" id="465817"/>
    <lineage>
        <taxon>Bacteria</taxon>
        <taxon>Pseudomonadati</taxon>
        <taxon>Pseudomonadota</taxon>
        <taxon>Gammaproteobacteria</taxon>
        <taxon>Enterobacterales</taxon>
        <taxon>Erwiniaceae</taxon>
        <taxon>Erwinia</taxon>
    </lineage>
</organism>
<dbReference type="Gene3D" id="2.60.40.4150">
    <property type="entry name" value="Type VI secretion system, lipoprotein SciN"/>
    <property type="match status" value="1"/>
</dbReference>
<dbReference type="eggNOG" id="COG3521">
    <property type="taxonomic scope" value="Bacteria"/>
</dbReference>
<dbReference type="PANTHER" id="PTHR37625">
    <property type="entry name" value="OUTER MEMBRANE LIPOPROTEIN-RELATED"/>
    <property type="match status" value="1"/>
</dbReference>
<dbReference type="AlphaFoldDB" id="B2VH79"/>
<dbReference type="NCBIfam" id="TIGR03352">
    <property type="entry name" value="VI_chp_3"/>
    <property type="match status" value="1"/>
</dbReference>
<evidence type="ECO:0000313" key="1">
    <source>
        <dbReference type="EMBL" id="CAO95657.1"/>
    </source>
</evidence>
<dbReference type="InterPro" id="IPR017734">
    <property type="entry name" value="T6SS_SciN"/>
</dbReference>
<gene>
    <name evidence="1" type="ordered locus">ETA_06110</name>
</gene>
<dbReference type="PROSITE" id="PS51257">
    <property type="entry name" value="PROKAR_LIPOPROTEIN"/>
    <property type="match status" value="1"/>
</dbReference>
<dbReference type="PANTHER" id="PTHR37625:SF4">
    <property type="entry name" value="OUTER MEMBRANE LIPOPROTEIN"/>
    <property type="match status" value="1"/>
</dbReference>
<dbReference type="Proteomes" id="UP000001726">
    <property type="component" value="Chromosome"/>
</dbReference>
<proteinExistence type="predicted"/>
<dbReference type="KEGG" id="eta:ETA_06110"/>
<dbReference type="STRING" id="465817.ETA_06110"/>
<keyword evidence="2" id="KW-1185">Reference proteome</keyword>
<dbReference type="EMBL" id="CU468135">
    <property type="protein sequence ID" value="CAO95657.1"/>
    <property type="molecule type" value="Genomic_DNA"/>
</dbReference>
<evidence type="ECO:0000313" key="2">
    <source>
        <dbReference type="Proteomes" id="UP000001726"/>
    </source>
</evidence>
<keyword evidence="1" id="KW-0449">Lipoprotein</keyword>
<name>B2VH79_ERWT9</name>
<dbReference type="HOGENOM" id="CLU_092347_2_1_6"/>
<dbReference type="Pfam" id="PF12790">
    <property type="entry name" value="T6SS-SciN"/>
    <property type="match status" value="1"/>
</dbReference>
<reference evidence="1 2" key="1">
    <citation type="journal article" date="2008" name="Environ. Microbiol.">
        <title>The genome of Erwinia tasmaniensis strain Et1/99, a non-pathogenic bacterium in the genus Erwinia.</title>
        <authorList>
            <person name="Kube M."/>
            <person name="Migdoll A.M."/>
            <person name="Mueller I."/>
            <person name="Kuhl H."/>
            <person name="Beck A."/>
            <person name="Reinhardt R."/>
            <person name="Geider K."/>
        </authorList>
    </citation>
    <scope>NUCLEOTIDE SEQUENCE [LARGE SCALE GENOMIC DNA]</scope>
    <source>
        <strain evidence="2">DSM 17950 / CFBP 7177 / CIP 109463 / NCPPB 4357 / Et1/99</strain>
    </source>
</reference>
<sequence length="172" mass="19179">MTMHKISISRLVNQAFLLAALILLAGCVSTSRSVPTQYSLVFQAHPQINDSAPLKVRVLLLKSDADFMAADFYSLQNNPQGVLGQNLLNSEQFFLMPGQTGKKLLGQTSPEARYIGIMAEYQALDGKTWRISLPVPLPAERRFYQFWQGNTDNLRADIIADINGVRVVNPRD</sequence>
<accession>B2VH79</accession>
<dbReference type="InterPro" id="IPR038706">
    <property type="entry name" value="Type_VI_SciN-like_sf"/>
</dbReference>
<protein>
    <submittedName>
        <fullName evidence="1">Lipoprotein</fullName>
    </submittedName>
</protein>